<name>A0A1V3JTH4_9PAST</name>
<dbReference type="EMBL" id="MLHQ01000004">
    <property type="protein sequence ID" value="OOF59995.1"/>
    <property type="molecule type" value="Genomic_DNA"/>
</dbReference>
<dbReference type="Pfam" id="PF13503">
    <property type="entry name" value="DUF4123"/>
    <property type="match status" value="1"/>
</dbReference>
<evidence type="ECO:0000259" key="1">
    <source>
        <dbReference type="Pfam" id="PF13503"/>
    </source>
</evidence>
<dbReference type="Proteomes" id="UP000188602">
    <property type="component" value="Unassembled WGS sequence"/>
</dbReference>
<gene>
    <name evidence="2" type="ORF">BKL49_01410</name>
</gene>
<feature type="domain" description="DUF4123" evidence="1">
    <location>
        <begin position="7"/>
        <end position="108"/>
    </location>
</feature>
<evidence type="ECO:0000313" key="3">
    <source>
        <dbReference type="Proteomes" id="UP000188602"/>
    </source>
</evidence>
<dbReference type="AlphaFoldDB" id="A0A1V3JTH4"/>
<dbReference type="STRING" id="1907939.BKL49_01410"/>
<dbReference type="OrthoDB" id="5678907at2"/>
<accession>A0A1V3JTH4</accession>
<sequence>MKKELKLYVLLDTVLMPKVWLNLEAWQLNFEPLYQGDYQLIAEAIPYLIELDQSVNSRVVKEFFTSEDYHSALFICSYFSIEELVKRLAFFYHVEDDRGIPYLRRFFDI</sequence>
<comment type="caution">
    <text evidence="2">The sequence shown here is derived from an EMBL/GenBank/DDBJ whole genome shotgun (WGS) entry which is preliminary data.</text>
</comment>
<protein>
    <recommendedName>
        <fullName evidence="1">DUF4123 domain-containing protein</fullName>
    </recommendedName>
</protein>
<evidence type="ECO:0000313" key="2">
    <source>
        <dbReference type="EMBL" id="OOF59995.1"/>
    </source>
</evidence>
<reference evidence="2 3" key="1">
    <citation type="submission" date="2016-10" db="EMBL/GenBank/DDBJ databases">
        <title>Rodentibacter gen. nov. and new species.</title>
        <authorList>
            <person name="Christensen H."/>
        </authorList>
    </citation>
    <scope>NUCLEOTIDE SEQUENCE [LARGE SCALE GENOMIC DNA]</scope>
    <source>
        <strain evidence="2 3">Ac151</strain>
    </source>
</reference>
<keyword evidence="3" id="KW-1185">Reference proteome</keyword>
<dbReference type="RefSeq" id="WP_077422861.1">
    <property type="nucleotide sequence ID" value="NZ_MLHQ01000004.1"/>
</dbReference>
<proteinExistence type="predicted"/>
<dbReference type="InterPro" id="IPR025391">
    <property type="entry name" value="DUF4123"/>
</dbReference>
<organism evidence="2 3">
    <name type="scientific">Rodentibacter myodis</name>
    <dbReference type="NCBI Taxonomy" id="1907939"/>
    <lineage>
        <taxon>Bacteria</taxon>
        <taxon>Pseudomonadati</taxon>
        <taxon>Pseudomonadota</taxon>
        <taxon>Gammaproteobacteria</taxon>
        <taxon>Pasteurellales</taxon>
        <taxon>Pasteurellaceae</taxon>
        <taxon>Rodentibacter</taxon>
    </lineage>
</organism>